<dbReference type="Pfam" id="PF17409">
    <property type="entry name" value="MoaF_C"/>
    <property type="match status" value="1"/>
</dbReference>
<comment type="caution">
    <text evidence="3">The sequence shown here is derived from an EMBL/GenBank/DDBJ whole genome shotgun (WGS) entry which is preliminary data.</text>
</comment>
<name>A0A2N7W1S9_9BURK</name>
<evidence type="ECO:0000313" key="4">
    <source>
        <dbReference type="Proteomes" id="UP000235347"/>
    </source>
</evidence>
<dbReference type="Pfam" id="PF10703">
    <property type="entry name" value="MoaF"/>
    <property type="match status" value="1"/>
</dbReference>
<evidence type="ECO:0000259" key="1">
    <source>
        <dbReference type="Pfam" id="PF10703"/>
    </source>
</evidence>
<dbReference type="InterPro" id="IPR035348">
    <property type="entry name" value="MoaF_C"/>
</dbReference>
<dbReference type="AlphaFoldDB" id="A0A2N7W1S9"/>
<evidence type="ECO:0000313" key="3">
    <source>
        <dbReference type="EMBL" id="PMS23369.1"/>
    </source>
</evidence>
<dbReference type="EMBL" id="PNYB01000012">
    <property type="protein sequence ID" value="PMS23369.1"/>
    <property type="molecule type" value="Genomic_DNA"/>
</dbReference>
<reference evidence="3 4" key="1">
    <citation type="submission" date="2018-01" db="EMBL/GenBank/DDBJ databases">
        <title>Whole genome analyses suggest that Burkholderia sensu lato contains two further novel genera in the rhizoxinica-symbiotica group Mycetohabitans gen. nov., and Trinickia gen. nov.: implications for the evolution of diazotrophy and nodulation in the Burkholderiaceae.</title>
        <authorList>
            <person name="Estrada-de los Santos P."/>
            <person name="Palmer M."/>
            <person name="Chavez-Ramirez B."/>
            <person name="Beukes C."/>
            <person name="Steenkamp E.T."/>
            <person name="Hirsch A.M."/>
            <person name="Manyaka P."/>
            <person name="Maluk M."/>
            <person name="Lafos M."/>
            <person name="Crook M."/>
            <person name="Gross E."/>
            <person name="Simon M.F."/>
            <person name="Bueno dos Reis Junior F."/>
            <person name="Poole P.S."/>
            <person name="Venter S.N."/>
            <person name="James E.K."/>
        </authorList>
    </citation>
    <scope>NUCLEOTIDE SEQUENCE [LARGE SCALE GENOMIC DNA]</scope>
    <source>
        <strain evidence="3 4">GP25-8</strain>
    </source>
</reference>
<dbReference type="Proteomes" id="UP000235347">
    <property type="component" value="Unassembled WGS sequence"/>
</dbReference>
<organism evidence="3 4">
    <name type="scientific">Trinickia soli</name>
    <dbReference type="NCBI Taxonomy" id="380675"/>
    <lineage>
        <taxon>Bacteria</taxon>
        <taxon>Pseudomonadati</taxon>
        <taxon>Pseudomonadota</taxon>
        <taxon>Betaproteobacteria</taxon>
        <taxon>Burkholderiales</taxon>
        <taxon>Burkholderiaceae</taxon>
        <taxon>Trinickia</taxon>
    </lineage>
</organism>
<proteinExistence type="predicted"/>
<dbReference type="InterPro" id="IPR012674">
    <property type="entry name" value="Calycin"/>
</dbReference>
<sequence length="288" mass="31726">MTSQPAFIQVGALADGFAPNSHILAPVDDLEGRTLVLTFADGSVDTLHFGTAQSVEVERVPAQAVRPAQPRERHVCRVTSLRADIYFVDYIGADEPLAEGDGQPRASSTSYVLDLSRQLCTVVVGALPSEKETRIDAFTRVERGMELTGVQAQIRHGRIDADVGAPGAGLHEPTTELIGMRNLYIYSATERYEHIYLNENFYAWQCLSGVEAGLGDVDRCHTIGIDTSLYLFIWREKIVPTLGVIMIDLERMKTDGKIFGYHGSRFDALSNFPVGAHARVLNVTQYPE</sequence>
<gene>
    <name evidence="3" type="ORF">C0Z19_15245</name>
</gene>
<dbReference type="RefSeq" id="WP_102610673.1">
    <property type="nucleotide sequence ID" value="NZ_CADIKD010000015.1"/>
</dbReference>
<feature type="domain" description="MoaF C-terminal" evidence="2">
    <location>
        <begin position="171"/>
        <end position="284"/>
    </location>
</feature>
<protein>
    <submittedName>
        <fullName evidence="3">Molybdenum cofactor biosynthesis protein F</fullName>
    </submittedName>
</protein>
<dbReference type="InterPro" id="IPR024724">
    <property type="entry name" value="MoaF_N"/>
</dbReference>
<feature type="domain" description="Molybdenum cofactor biosynthesis protein F N-terminal" evidence="1">
    <location>
        <begin position="6"/>
        <end position="128"/>
    </location>
</feature>
<evidence type="ECO:0000259" key="2">
    <source>
        <dbReference type="Pfam" id="PF17409"/>
    </source>
</evidence>
<accession>A0A2N7W1S9</accession>
<dbReference type="Gene3D" id="2.40.128.20">
    <property type="match status" value="1"/>
</dbReference>
<keyword evidence="4" id="KW-1185">Reference proteome</keyword>